<dbReference type="Proteomes" id="UP000078454">
    <property type="component" value="Unassembled WGS sequence"/>
</dbReference>
<comment type="caution">
    <text evidence="1">The sequence shown here is derived from an EMBL/GenBank/DDBJ whole genome shotgun (WGS) entry which is preliminary data.</text>
</comment>
<dbReference type="RefSeq" id="WP_068662530.1">
    <property type="nucleotide sequence ID" value="NZ_LYPB01000048.1"/>
</dbReference>
<accession>A0A198AKS3</accession>
<dbReference type="InterPro" id="IPR025619">
    <property type="entry name" value="YlzJ"/>
</dbReference>
<dbReference type="OrthoDB" id="1683573at2"/>
<keyword evidence="2" id="KW-1185">Reference proteome</keyword>
<gene>
    <name evidence="1" type="ORF">A8708_17290</name>
</gene>
<dbReference type="Pfam" id="PF14035">
    <property type="entry name" value="YlzJ"/>
    <property type="match status" value="1"/>
</dbReference>
<name>A0A198AKS3_9BACL</name>
<dbReference type="STRING" id="1850517.A8708_17290"/>
<proteinExistence type="predicted"/>
<evidence type="ECO:0000313" key="1">
    <source>
        <dbReference type="EMBL" id="OAS21675.1"/>
    </source>
</evidence>
<organism evidence="1 2">
    <name type="scientific">Paenibacillus oryzisoli</name>
    <dbReference type="NCBI Taxonomy" id="1850517"/>
    <lineage>
        <taxon>Bacteria</taxon>
        <taxon>Bacillati</taxon>
        <taxon>Bacillota</taxon>
        <taxon>Bacilli</taxon>
        <taxon>Bacillales</taxon>
        <taxon>Paenibacillaceae</taxon>
        <taxon>Paenibacillus</taxon>
    </lineage>
</organism>
<dbReference type="AlphaFoldDB" id="A0A198AKS3"/>
<reference evidence="1 2" key="1">
    <citation type="submission" date="2016-05" db="EMBL/GenBank/DDBJ databases">
        <title>Paenibacillus sp. 1ZS3-15 nov., isolated from the rhizosphere soil.</title>
        <authorList>
            <person name="Zhang X.X."/>
            <person name="Zhang J."/>
        </authorList>
    </citation>
    <scope>NUCLEOTIDE SEQUENCE [LARGE SCALE GENOMIC DNA]</scope>
    <source>
        <strain evidence="1 2">1ZS3-15</strain>
    </source>
</reference>
<evidence type="ECO:0000313" key="2">
    <source>
        <dbReference type="Proteomes" id="UP000078454"/>
    </source>
</evidence>
<protein>
    <submittedName>
        <fullName evidence="1">Uncharacterized protein</fullName>
    </submittedName>
</protein>
<sequence length="79" mass="9116">MIHYSVIPMEVIFEGFEAYSPKYLDIEVDGLMVQIEPLSGYQARIVRLYSCNPQDYLNEHYSPGNIISYQPQLAVNSTR</sequence>
<dbReference type="EMBL" id="LYPB01000048">
    <property type="protein sequence ID" value="OAS21675.1"/>
    <property type="molecule type" value="Genomic_DNA"/>
</dbReference>